<dbReference type="InterPro" id="IPR001867">
    <property type="entry name" value="OmpR/PhoB-type_DNA-bd"/>
</dbReference>
<comment type="similarity">
    <text evidence="1">Belongs to the TolB family.</text>
</comment>
<gene>
    <name evidence="5" type="ORF">MACH26_38210</name>
</gene>
<evidence type="ECO:0000256" key="3">
    <source>
        <dbReference type="PROSITE-ProRule" id="PRU01091"/>
    </source>
</evidence>
<evidence type="ECO:0000313" key="6">
    <source>
        <dbReference type="Proteomes" id="UP001333710"/>
    </source>
</evidence>
<dbReference type="PANTHER" id="PTHR36842:SF1">
    <property type="entry name" value="PROTEIN TOLB"/>
    <property type="match status" value="1"/>
</dbReference>
<evidence type="ECO:0000313" key="5">
    <source>
        <dbReference type="EMBL" id="BDX08300.1"/>
    </source>
</evidence>
<keyword evidence="6" id="KW-1185">Reference proteome</keyword>
<dbReference type="CDD" id="cd00383">
    <property type="entry name" value="trans_reg_C"/>
    <property type="match status" value="1"/>
</dbReference>
<evidence type="ECO:0000256" key="1">
    <source>
        <dbReference type="ARBA" id="ARBA00009820"/>
    </source>
</evidence>
<organism evidence="5 6">
    <name type="scientific">Planctobacterium marinum</name>
    <dbReference type="NCBI Taxonomy" id="1631968"/>
    <lineage>
        <taxon>Bacteria</taxon>
        <taxon>Pseudomonadati</taxon>
        <taxon>Pseudomonadota</taxon>
        <taxon>Gammaproteobacteria</taxon>
        <taxon>Alteromonadales</taxon>
        <taxon>Alteromonadaceae</taxon>
        <taxon>Planctobacterium</taxon>
    </lineage>
</organism>
<dbReference type="EMBL" id="AP027272">
    <property type="protein sequence ID" value="BDX08300.1"/>
    <property type="molecule type" value="Genomic_DNA"/>
</dbReference>
<keyword evidence="2 3" id="KW-0238">DNA-binding</keyword>
<feature type="domain" description="OmpR/PhoB-type" evidence="4">
    <location>
        <begin position="2"/>
        <end position="100"/>
    </location>
</feature>
<dbReference type="SMART" id="SM00862">
    <property type="entry name" value="Trans_reg_C"/>
    <property type="match status" value="1"/>
</dbReference>
<dbReference type="SUPFAM" id="SSF82171">
    <property type="entry name" value="DPP6 N-terminal domain-like"/>
    <property type="match status" value="1"/>
</dbReference>
<dbReference type="InterPro" id="IPR011659">
    <property type="entry name" value="WD40"/>
</dbReference>
<evidence type="ECO:0000259" key="4">
    <source>
        <dbReference type="PROSITE" id="PS51755"/>
    </source>
</evidence>
<dbReference type="PANTHER" id="PTHR36842">
    <property type="entry name" value="PROTEIN TOLB HOMOLOG"/>
    <property type="match status" value="1"/>
</dbReference>
<sequence>MAEQFWLGGFFIDLSRNQITHNNETITLPPKALAVLTYLAEHQGKVVSQNDLLDNIWQGTIVAPNTLQRCIAQLRKALGDDSKQQAIIRTHAKKGYSLECNVRWQTTDGSFSQSNGKALHVAEQAHSTEPDEVNDDVEPAENSVIAKPSSSSTRKLALGLLVLILVIVSVNFWQQSTQQFNFEVADIRPLTTTDNRELASTYSPDGKYIVFKRYPEILCVNSLWAKNTETQQEFQLTDNFSFYGRPAFSADGKTLAFVKEEDCRKPVTQKSCFQLQSIDFAAALNAPQSPETLLECNNTEIRSATWLNNDEIALMQKQSGRWQLISYSISNNKSSILYAPESGDVIAFDYSTEKQLIALTSKLQDDKFYIETLSSDGQHLSRQAIKYPQEIASFRPLYPRLAPSGELMVFSTGRQLFTLTFDGEINRVSVPLDQAMGTPVFHPDGKRLLAIKGYYDSDIVSMPRLQFATESRKNGGSTPAYTALYRSTHGEDLAVFQPGGDSIAFISNRSGTSQIWLATGDTLRQLSKFPLDTFISGFEWSGDGQSILVSAAYELIQFSLTGQSSSFSFTSPISNLFHWDKQAQTALAMAWVNGVKRFVELNLAEAGMRVINNKQVGWAQKSASGLLIYKDHMERYWQPGPAEDKLIPALVEQGSNLHAVIFENVIYGINRDFQLWSYDLDDASFNILADLPDTVDAITDINRESILLTMRIAARKDVVELTLK</sequence>
<dbReference type="InterPro" id="IPR011042">
    <property type="entry name" value="6-blade_b-propeller_TolB-like"/>
</dbReference>
<dbReference type="GO" id="GO:0006355">
    <property type="term" value="P:regulation of DNA-templated transcription"/>
    <property type="evidence" value="ECO:0007669"/>
    <property type="project" value="InterPro"/>
</dbReference>
<reference evidence="5" key="1">
    <citation type="submission" date="2023-01" db="EMBL/GenBank/DDBJ databases">
        <title>Complete genome sequence of Planctobacterium marinum strain Dej080120_11.</title>
        <authorList>
            <person name="Ueki S."/>
            <person name="Maruyama F."/>
        </authorList>
    </citation>
    <scope>NUCLEOTIDE SEQUENCE</scope>
    <source>
        <strain evidence="5">Dej080120_11</strain>
    </source>
</reference>
<dbReference type="PROSITE" id="PS51755">
    <property type="entry name" value="OMPR_PHOB"/>
    <property type="match status" value="1"/>
</dbReference>
<dbReference type="Proteomes" id="UP001333710">
    <property type="component" value="Chromosome"/>
</dbReference>
<proteinExistence type="inferred from homology"/>
<name>A0AA48KW91_9ALTE</name>
<dbReference type="GO" id="GO:0003677">
    <property type="term" value="F:DNA binding"/>
    <property type="evidence" value="ECO:0007669"/>
    <property type="project" value="UniProtKB-UniRule"/>
</dbReference>
<dbReference type="Pfam" id="PF00486">
    <property type="entry name" value="Trans_reg_C"/>
    <property type="match status" value="1"/>
</dbReference>
<dbReference type="InterPro" id="IPR016032">
    <property type="entry name" value="Sig_transdc_resp-reg_C-effctor"/>
</dbReference>
<dbReference type="RefSeq" id="WP_338294373.1">
    <property type="nucleotide sequence ID" value="NZ_AP027272.1"/>
</dbReference>
<accession>A0AA48KW91</accession>
<dbReference type="KEGG" id="pmaw:MACH26_38210"/>
<dbReference type="GO" id="GO:0000160">
    <property type="term" value="P:phosphorelay signal transduction system"/>
    <property type="evidence" value="ECO:0007669"/>
    <property type="project" value="InterPro"/>
</dbReference>
<protein>
    <recommendedName>
        <fullName evidence="4">OmpR/PhoB-type domain-containing protein</fullName>
    </recommendedName>
</protein>
<dbReference type="Gene3D" id="1.10.10.10">
    <property type="entry name" value="Winged helix-like DNA-binding domain superfamily/Winged helix DNA-binding domain"/>
    <property type="match status" value="1"/>
</dbReference>
<feature type="DNA-binding region" description="OmpR/PhoB-type" evidence="3">
    <location>
        <begin position="2"/>
        <end position="100"/>
    </location>
</feature>
<dbReference type="SUPFAM" id="SSF46894">
    <property type="entry name" value="C-terminal effector domain of the bipartite response regulators"/>
    <property type="match status" value="1"/>
</dbReference>
<dbReference type="Pfam" id="PF07676">
    <property type="entry name" value="PD40"/>
    <property type="match status" value="3"/>
</dbReference>
<dbReference type="InterPro" id="IPR036388">
    <property type="entry name" value="WH-like_DNA-bd_sf"/>
</dbReference>
<dbReference type="Gene3D" id="2.120.10.30">
    <property type="entry name" value="TolB, C-terminal domain"/>
    <property type="match status" value="2"/>
</dbReference>
<dbReference type="AlphaFoldDB" id="A0AA48KW91"/>
<evidence type="ECO:0000256" key="2">
    <source>
        <dbReference type="ARBA" id="ARBA00023125"/>
    </source>
</evidence>